<dbReference type="Proteomes" id="UP000790709">
    <property type="component" value="Unassembled WGS sequence"/>
</dbReference>
<protein>
    <submittedName>
        <fullName evidence="1">Glycosyltransferase family 24 protein</fullName>
    </submittedName>
</protein>
<keyword evidence="2" id="KW-1185">Reference proteome</keyword>
<sequence length="1604" mass="177192">MAPSRLLAVASIILGALSLDKAHGASPPVKVSLRSSFAAPDPLLEALETISLEDPSVLFPLLSAFPLPEHLNTPQSTHAAVLERAASLLQPPALASINALLALHAASPRLAASAEYYASFTASLGESGIAIGKGCESWVDWYGEVVCDADTLLRLASSNSPTGAAKLKPKRLPFDHAHALPPSLDPPHHVAIHYADPTAAGFASLHAALLSLEPKTEYILRWAGGSTASQQGELTSYLTGYGVALDLKKMDYLAVDDRHKHGNTLESGSSHSTADGVDRESKQSSVEEDVLTCIFDSLPYIDTKAEERAKSNEPLSKEEIVVLGLQATQFIAAFSDDPRNGSAVEHQCWPGNVEPPVASLMHSLTNSLPLYLTSLSRKVRLSEGLVDEVYENWAKASPGVNMVWVNGRALGETDGSAGTIFGLLRTLRREQALVQSLVDLDLTREQAIELLVHPAHSAVFSVPPKWAEAVDGLVDASDRTEGGDLMLWWNDFENDPKYTRFSTSLLGLLRMHPAQLFSPLLQLRLNLVNVVLVLDLSNPRSLVFLANQVENVVNRGFPLRWGLVPAVESEEGAKMARLVYYIAENHGQARLAKFIHDIAVAHSQIKSTVLLWPVVQEVFDSIGASISFDAFVDGSVCQTDQSITDCGLEKARNYGRRLGVTTPGGTSQGHAFVNGRYFEINDMFLRELQNEVATQLQFLQEMIYVGEITDDDAPSISTFFYDLPGTSSRRNAYIFASNSATGGHALGASTLRVFSIPELHARSGFEVGPGAFVVPDGQDSLPLSMYVVADLDSETGRELAKESLQFVASSSRSRVTFVHNPTDLSKNTPATLIRALGFSEEVTGGTAQAPLTEGLAFNEGIDDNALASFIQSSRLFTREIGLAPGERAILVNGRLVGPFDSSSNFVAGDFETLEDYEMKKRVGRVVEALGEILEDVDGLEASAYSHLVSISSSIISAIQQPDPHEAGLFDTTPRPRTRNYRLLSGNYTRFEIGDRSSALSHVAILLDPLSESAQKWSSVLGIWQDIFPEVFIELHFNPTQHSEIPLKRFYQYNVAPRLEYDEAGQEIPAQITFNGLPEEPIYTLGMDVPPAWLVRPRESLYDLDNIQLGTLSPEDRDSGLHALFALDYLVIEGHAREDKTNQPPRGVQLQLTNSTDATPLDDTQVVLNLGYLQFKAKPGVFHLEIREGRSRDIFEMESVGSEGWNSPTISEAGNELTVMSFEGLTIYPRMVRKPGMEDLDVLEDQIEAEEPHNVIGDIVFSSLFKPKETASTDLVKQGDGQADINIFTVASGLLYERFASIMILSVLRNTKSSVKFWFIENFLSPTFLEFIPHMAAEYGFQYELVTYKWPSWLRAQKEKQRIIWAYKILFLDVLFPMDLKKVIFVDADQIVRADLQELVDLDLHGAPYGYTPMGDDNYDMEGFRFWKTGYWKEFLAGRPYHISALYVVDLVRFRQMAAGDILRGQYQALSADPNSLANLDQDLPNNIQRDVPIYSLHEDWLWCETWCTKDRLHRAKTIDLCQNPLTKEPKLSRARQIPEWEEYDSEIARFARKLAEEGKIRSSVATADTNVLANVGVSPSTDKVGSEEVEVDTPSEANHQRDEL</sequence>
<dbReference type="EMBL" id="MU266336">
    <property type="protein sequence ID" value="KAH7929980.1"/>
    <property type="molecule type" value="Genomic_DNA"/>
</dbReference>
<organism evidence="1 2">
    <name type="scientific">Leucogyrophana mollusca</name>
    <dbReference type="NCBI Taxonomy" id="85980"/>
    <lineage>
        <taxon>Eukaryota</taxon>
        <taxon>Fungi</taxon>
        <taxon>Dikarya</taxon>
        <taxon>Basidiomycota</taxon>
        <taxon>Agaricomycotina</taxon>
        <taxon>Agaricomycetes</taxon>
        <taxon>Agaricomycetidae</taxon>
        <taxon>Boletales</taxon>
        <taxon>Boletales incertae sedis</taxon>
        <taxon>Leucogyrophana</taxon>
    </lineage>
</organism>
<proteinExistence type="predicted"/>
<accession>A0ACB8BVJ0</accession>
<evidence type="ECO:0000313" key="1">
    <source>
        <dbReference type="EMBL" id="KAH7929980.1"/>
    </source>
</evidence>
<gene>
    <name evidence="1" type="ORF">BV22DRAFT_1001747</name>
</gene>
<name>A0ACB8BVJ0_9AGAM</name>
<comment type="caution">
    <text evidence="1">The sequence shown here is derived from an EMBL/GenBank/DDBJ whole genome shotgun (WGS) entry which is preliminary data.</text>
</comment>
<evidence type="ECO:0000313" key="2">
    <source>
        <dbReference type="Proteomes" id="UP000790709"/>
    </source>
</evidence>
<reference evidence="1" key="1">
    <citation type="journal article" date="2021" name="New Phytol.">
        <title>Evolutionary innovations through gain and loss of genes in the ectomycorrhizal Boletales.</title>
        <authorList>
            <person name="Wu G."/>
            <person name="Miyauchi S."/>
            <person name="Morin E."/>
            <person name="Kuo A."/>
            <person name="Drula E."/>
            <person name="Varga T."/>
            <person name="Kohler A."/>
            <person name="Feng B."/>
            <person name="Cao Y."/>
            <person name="Lipzen A."/>
            <person name="Daum C."/>
            <person name="Hundley H."/>
            <person name="Pangilinan J."/>
            <person name="Johnson J."/>
            <person name="Barry K."/>
            <person name="LaButti K."/>
            <person name="Ng V."/>
            <person name="Ahrendt S."/>
            <person name="Min B."/>
            <person name="Choi I.G."/>
            <person name="Park H."/>
            <person name="Plett J.M."/>
            <person name="Magnuson J."/>
            <person name="Spatafora J.W."/>
            <person name="Nagy L.G."/>
            <person name="Henrissat B."/>
            <person name="Grigoriev I.V."/>
            <person name="Yang Z.L."/>
            <person name="Xu J."/>
            <person name="Martin F.M."/>
        </authorList>
    </citation>
    <scope>NUCLEOTIDE SEQUENCE</scope>
    <source>
        <strain evidence="1">KUC20120723A-06</strain>
    </source>
</reference>